<evidence type="ECO:0000256" key="6">
    <source>
        <dbReference type="SAM" id="Phobius"/>
    </source>
</evidence>
<proteinExistence type="predicted"/>
<evidence type="ECO:0000313" key="8">
    <source>
        <dbReference type="Proteomes" id="UP000070174"/>
    </source>
</evidence>
<evidence type="ECO:0000256" key="3">
    <source>
        <dbReference type="ARBA" id="ARBA00022692"/>
    </source>
</evidence>
<dbReference type="InterPro" id="IPR051461">
    <property type="entry name" value="UPF0750_membrane"/>
</dbReference>
<feature type="transmembrane region" description="Helical" evidence="6">
    <location>
        <begin position="87"/>
        <end position="107"/>
    </location>
</feature>
<dbReference type="Proteomes" id="UP000070174">
    <property type="component" value="Unassembled WGS sequence"/>
</dbReference>
<dbReference type="EMBL" id="LRQE01000006">
    <property type="protein sequence ID" value="KXA31583.1"/>
    <property type="molecule type" value="Genomic_DNA"/>
</dbReference>
<sequence length="213" mass="22827">MLNQKLTWFKLSRAGLINIILGSMIESFTVVNIHIPSQITEGGILGLALLSYKTFGINPSILSPIMDIICILIGINIFGKAFLRKTLLASLLFALFYKIFSLMGPILPDLYSYPLLAAVFGGIGIGLGCGLVVSQGGATGGDDALALVVSNKTKINISYAYLLMDIIVLVMSLTYIPFARLIYSLITTTVSSVLVGQFEVSVSPSVEKTNLSI</sequence>
<evidence type="ECO:0000256" key="1">
    <source>
        <dbReference type="ARBA" id="ARBA00004651"/>
    </source>
</evidence>
<dbReference type="AlphaFoldDB" id="A0A133PRZ7"/>
<accession>A0A133PRZ7</accession>
<keyword evidence="2" id="KW-1003">Cell membrane</keyword>
<feature type="transmembrane region" description="Helical" evidence="6">
    <location>
        <begin position="155"/>
        <end position="176"/>
    </location>
</feature>
<evidence type="ECO:0000256" key="4">
    <source>
        <dbReference type="ARBA" id="ARBA00022989"/>
    </source>
</evidence>
<keyword evidence="5 6" id="KW-0472">Membrane</keyword>
<gene>
    <name evidence="7" type="ORF">HMPREF3229_00305</name>
</gene>
<dbReference type="PATRIC" id="fig|54005.3.peg.301"/>
<reference evidence="7 8" key="1">
    <citation type="submission" date="2016-01" db="EMBL/GenBank/DDBJ databases">
        <authorList>
            <person name="Oliw E.H."/>
        </authorList>
    </citation>
    <scope>NUCLEOTIDE SEQUENCE [LARGE SCALE GENOMIC DNA]</scope>
    <source>
        <strain evidence="7 8">CMW7756A</strain>
    </source>
</reference>
<organism evidence="7">
    <name type="scientific">Peptoniphilus harei</name>
    <dbReference type="NCBI Taxonomy" id="54005"/>
    <lineage>
        <taxon>Bacteria</taxon>
        <taxon>Bacillati</taxon>
        <taxon>Bacillota</taxon>
        <taxon>Tissierellia</taxon>
        <taxon>Tissierellales</taxon>
        <taxon>Peptoniphilaceae</taxon>
        <taxon>Peptoniphilus</taxon>
    </lineage>
</organism>
<dbReference type="PANTHER" id="PTHR33545">
    <property type="entry name" value="UPF0750 MEMBRANE PROTEIN YITT-RELATED"/>
    <property type="match status" value="1"/>
</dbReference>
<evidence type="ECO:0000256" key="2">
    <source>
        <dbReference type="ARBA" id="ARBA00022475"/>
    </source>
</evidence>
<protein>
    <recommendedName>
        <fullName evidence="9">BCR, YitT family</fullName>
    </recommendedName>
</protein>
<evidence type="ECO:0000256" key="5">
    <source>
        <dbReference type="ARBA" id="ARBA00023136"/>
    </source>
</evidence>
<dbReference type="GO" id="GO:0005886">
    <property type="term" value="C:plasma membrane"/>
    <property type="evidence" value="ECO:0007669"/>
    <property type="project" value="UniProtKB-SubCell"/>
</dbReference>
<comment type="subcellular location">
    <subcellularLocation>
        <location evidence="1">Cell membrane</location>
        <topology evidence="1">Multi-pass membrane protein</topology>
    </subcellularLocation>
</comment>
<dbReference type="Pfam" id="PF02588">
    <property type="entry name" value="YitT_membrane"/>
    <property type="match status" value="1"/>
</dbReference>
<evidence type="ECO:0000313" key="7">
    <source>
        <dbReference type="EMBL" id="KXA31583.1"/>
    </source>
</evidence>
<feature type="transmembrane region" description="Helical" evidence="6">
    <location>
        <begin position="12"/>
        <end position="35"/>
    </location>
</feature>
<keyword evidence="4 6" id="KW-1133">Transmembrane helix</keyword>
<name>A0A133PRZ7_9FIRM</name>
<evidence type="ECO:0008006" key="9">
    <source>
        <dbReference type="Google" id="ProtNLM"/>
    </source>
</evidence>
<dbReference type="PANTHER" id="PTHR33545:SF10">
    <property type="entry name" value="UPF0750 MEMBRANE PROTEIN YPJC"/>
    <property type="match status" value="1"/>
</dbReference>
<dbReference type="RefSeq" id="WP_060799626.1">
    <property type="nucleotide sequence ID" value="NZ_KQ957088.1"/>
</dbReference>
<comment type="caution">
    <text evidence="7">The sequence shown here is derived from an EMBL/GenBank/DDBJ whole genome shotgun (WGS) entry which is preliminary data.</text>
</comment>
<keyword evidence="3 6" id="KW-0812">Transmembrane</keyword>
<feature type="transmembrane region" description="Helical" evidence="6">
    <location>
        <begin position="113"/>
        <end position="134"/>
    </location>
</feature>
<feature type="transmembrane region" description="Helical" evidence="6">
    <location>
        <begin position="55"/>
        <end position="75"/>
    </location>
</feature>
<dbReference type="InterPro" id="IPR003740">
    <property type="entry name" value="YitT"/>
</dbReference>